<feature type="region of interest" description="Disordered" evidence="1">
    <location>
        <begin position="214"/>
        <end position="315"/>
    </location>
</feature>
<reference evidence="2" key="3">
    <citation type="submission" date="2023-03" db="UniProtKB">
        <authorList>
            <consortium name="EnsemblPlants"/>
        </authorList>
    </citation>
    <scope>IDENTIFICATION</scope>
    <source>
        <strain evidence="2">cv. Chiifu-401-42</strain>
    </source>
</reference>
<proteinExistence type="predicted"/>
<feature type="compositionally biased region" description="Basic and acidic residues" evidence="1">
    <location>
        <begin position="306"/>
        <end position="315"/>
    </location>
</feature>
<protein>
    <submittedName>
        <fullName evidence="2">Uncharacterized protein</fullName>
    </submittedName>
</protein>
<feature type="compositionally biased region" description="Basic and acidic residues" evidence="1">
    <location>
        <begin position="236"/>
        <end position="250"/>
    </location>
</feature>
<keyword evidence="3" id="KW-1185">Reference proteome</keyword>
<dbReference type="Proteomes" id="UP000011750">
    <property type="component" value="Unassembled WGS sequence"/>
</dbReference>
<sequence>MRMKPCDAPLGSAPGKTDMHGLIMGRNKDICSSFDLYLPNHEVYMHEITCRRFSTQLRSSSKKNKIKQSSYVIVMPFTNQVIFSSREFRPPEKLEMANLLSHEPTTNSIMLKVIIHVLDVQESFGLMVFKKIQKQTFSGQMEKPIKCWLREKMDFDQASKGHVLAHIRSIFFTFQSHGRGYIKRQSKFQSKTLFTQCIGANQHGDQDVMNNLTKVRSSERTDQTDRAFPRASGLELRLEPRPDDRTDRTTARLPRQPRHSKTHARAILTLGREGTEDRHAFLSGGPSEQSRQRPYLYPVHPSGSDEPEHYLKGHF</sequence>
<dbReference type="HOGENOM" id="CLU_883844_0_0_1"/>
<dbReference type="AlphaFoldDB" id="M4F7A7"/>
<feature type="compositionally biased region" description="Basic and acidic residues" evidence="1">
    <location>
        <begin position="216"/>
        <end position="228"/>
    </location>
</feature>
<dbReference type="EnsemblPlants" id="Bra036967.1">
    <property type="protein sequence ID" value="Bra036967.1-P"/>
    <property type="gene ID" value="Bra036967"/>
</dbReference>
<dbReference type="InParanoid" id="M4F7A7"/>
<dbReference type="Gramene" id="Bra036967.1">
    <property type="protein sequence ID" value="Bra036967.1-P"/>
    <property type="gene ID" value="Bra036967"/>
</dbReference>
<reference evidence="3" key="2">
    <citation type="journal article" date="2018" name="Hortic Res">
        <title>Improved Brassica rapa reference genome by single-molecule sequencing and chromosome conformation capture technologies.</title>
        <authorList>
            <person name="Zhang L."/>
            <person name="Cai X."/>
            <person name="Wu J."/>
            <person name="Liu M."/>
            <person name="Grob S."/>
            <person name="Cheng F."/>
            <person name="Liang J."/>
            <person name="Cai C."/>
            <person name="Liu Z."/>
            <person name="Liu B."/>
            <person name="Wang F."/>
            <person name="Li S."/>
            <person name="Liu F."/>
            <person name="Li X."/>
            <person name="Cheng L."/>
            <person name="Yang W."/>
            <person name="Li M.H."/>
            <person name="Grossniklaus U."/>
            <person name="Zheng H."/>
            <person name="Wang X."/>
        </authorList>
    </citation>
    <scope>NUCLEOTIDE SEQUENCE [LARGE SCALE GENOMIC DNA]</scope>
    <source>
        <strain evidence="3">cv. Chiifu-401-42</strain>
    </source>
</reference>
<evidence type="ECO:0000313" key="2">
    <source>
        <dbReference type="EnsemblPlants" id="Bra036967.1-P"/>
    </source>
</evidence>
<evidence type="ECO:0000256" key="1">
    <source>
        <dbReference type="SAM" id="MobiDB-lite"/>
    </source>
</evidence>
<feature type="compositionally biased region" description="Basic residues" evidence="1">
    <location>
        <begin position="255"/>
        <end position="264"/>
    </location>
</feature>
<accession>M4F7A7</accession>
<organism evidence="2 3">
    <name type="scientific">Brassica campestris</name>
    <name type="common">Field mustard</name>
    <dbReference type="NCBI Taxonomy" id="3711"/>
    <lineage>
        <taxon>Eukaryota</taxon>
        <taxon>Viridiplantae</taxon>
        <taxon>Streptophyta</taxon>
        <taxon>Embryophyta</taxon>
        <taxon>Tracheophyta</taxon>
        <taxon>Spermatophyta</taxon>
        <taxon>Magnoliopsida</taxon>
        <taxon>eudicotyledons</taxon>
        <taxon>Gunneridae</taxon>
        <taxon>Pentapetalae</taxon>
        <taxon>rosids</taxon>
        <taxon>malvids</taxon>
        <taxon>Brassicales</taxon>
        <taxon>Brassicaceae</taxon>
        <taxon>Brassiceae</taxon>
        <taxon>Brassica</taxon>
    </lineage>
</organism>
<reference evidence="3" key="1">
    <citation type="journal article" date="2011" name="Nat. Genet.">
        <title>The genome of the mesopolyploid crop species Brassica rapa.</title>
        <authorList>
            <consortium name="Brassica rapa Genome Sequencing Project Consortium"/>
            <person name="Wang X."/>
            <person name="Wang H."/>
            <person name="Wang J."/>
            <person name="Sun R."/>
            <person name="Wu J."/>
            <person name="Liu S."/>
            <person name="Bai Y."/>
            <person name="Mun J.H."/>
            <person name="Bancroft I."/>
            <person name="Cheng F."/>
            <person name="Huang S."/>
            <person name="Li X."/>
            <person name="Hua W."/>
            <person name="Wang J."/>
            <person name="Wang X."/>
            <person name="Freeling M."/>
            <person name="Pires J.C."/>
            <person name="Paterson A.H."/>
            <person name="Chalhoub B."/>
            <person name="Wang B."/>
            <person name="Hayward A."/>
            <person name="Sharpe A.G."/>
            <person name="Park B.S."/>
            <person name="Weisshaar B."/>
            <person name="Liu B."/>
            <person name="Li B."/>
            <person name="Liu B."/>
            <person name="Tong C."/>
            <person name="Song C."/>
            <person name="Duran C."/>
            <person name="Peng C."/>
            <person name="Geng C."/>
            <person name="Koh C."/>
            <person name="Lin C."/>
            <person name="Edwards D."/>
            <person name="Mu D."/>
            <person name="Shen D."/>
            <person name="Soumpourou E."/>
            <person name="Li F."/>
            <person name="Fraser F."/>
            <person name="Conant G."/>
            <person name="Lassalle G."/>
            <person name="King G.J."/>
            <person name="Bonnema G."/>
            <person name="Tang H."/>
            <person name="Wang H."/>
            <person name="Belcram H."/>
            <person name="Zhou H."/>
            <person name="Hirakawa H."/>
            <person name="Abe H."/>
            <person name="Guo H."/>
            <person name="Wang H."/>
            <person name="Jin H."/>
            <person name="Parkin I.A."/>
            <person name="Batley J."/>
            <person name="Kim J.S."/>
            <person name="Just J."/>
            <person name="Li J."/>
            <person name="Xu J."/>
            <person name="Deng J."/>
            <person name="Kim J.A."/>
            <person name="Li J."/>
            <person name="Yu J."/>
            <person name="Meng J."/>
            <person name="Wang J."/>
            <person name="Min J."/>
            <person name="Poulain J."/>
            <person name="Wang J."/>
            <person name="Hatakeyama K."/>
            <person name="Wu K."/>
            <person name="Wang L."/>
            <person name="Fang L."/>
            <person name="Trick M."/>
            <person name="Links M.G."/>
            <person name="Zhao M."/>
            <person name="Jin M."/>
            <person name="Ramchiary N."/>
            <person name="Drou N."/>
            <person name="Berkman P.J."/>
            <person name="Cai Q."/>
            <person name="Huang Q."/>
            <person name="Li R."/>
            <person name="Tabata S."/>
            <person name="Cheng S."/>
            <person name="Zhang S."/>
            <person name="Zhang S."/>
            <person name="Huang S."/>
            <person name="Sato S."/>
            <person name="Sun S."/>
            <person name="Kwon S.J."/>
            <person name="Choi S.R."/>
            <person name="Lee T.H."/>
            <person name="Fan W."/>
            <person name="Zhao X."/>
            <person name="Tan X."/>
            <person name="Xu X."/>
            <person name="Wang Y."/>
            <person name="Qiu Y."/>
            <person name="Yin Y."/>
            <person name="Li Y."/>
            <person name="Du Y."/>
            <person name="Liao Y."/>
            <person name="Lim Y."/>
            <person name="Narusaka Y."/>
            <person name="Wang Y."/>
            <person name="Wang Z."/>
            <person name="Li Z."/>
            <person name="Wang Z."/>
            <person name="Xiong Z."/>
            <person name="Zhang Z."/>
        </authorList>
    </citation>
    <scope>NUCLEOTIDE SEQUENCE [LARGE SCALE GENOMIC DNA]</scope>
    <source>
        <strain evidence="3">cv. Chiifu-401-42</strain>
    </source>
</reference>
<evidence type="ECO:0000313" key="3">
    <source>
        <dbReference type="Proteomes" id="UP000011750"/>
    </source>
</evidence>
<name>M4F7A7_BRACM</name>